<organism evidence="6 7">
    <name type="scientific">Arthrobacter jinronghuae</name>
    <dbReference type="NCBI Taxonomy" id="2964609"/>
    <lineage>
        <taxon>Bacteria</taxon>
        <taxon>Bacillati</taxon>
        <taxon>Actinomycetota</taxon>
        <taxon>Actinomycetes</taxon>
        <taxon>Micrococcales</taxon>
        <taxon>Micrococcaceae</taxon>
        <taxon>Arthrobacter</taxon>
    </lineage>
</organism>
<evidence type="ECO:0000313" key="7">
    <source>
        <dbReference type="Proteomes" id="UP001206924"/>
    </source>
</evidence>
<feature type="transmembrane region" description="Helical" evidence="4">
    <location>
        <begin position="872"/>
        <end position="898"/>
    </location>
</feature>
<dbReference type="InterPro" id="IPR036736">
    <property type="entry name" value="ACP-like_sf"/>
</dbReference>
<evidence type="ECO:0000256" key="2">
    <source>
        <dbReference type="ARBA" id="ARBA00022553"/>
    </source>
</evidence>
<feature type="transmembrane region" description="Helical" evidence="4">
    <location>
        <begin position="683"/>
        <end position="705"/>
    </location>
</feature>
<proteinExistence type="predicted"/>
<name>A0ABT1NVZ1_9MICC</name>
<dbReference type="InterPro" id="IPR042099">
    <property type="entry name" value="ANL_N_sf"/>
</dbReference>
<dbReference type="PANTHER" id="PTHR45527">
    <property type="entry name" value="NONRIBOSOMAL PEPTIDE SYNTHETASE"/>
    <property type="match status" value="1"/>
</dbReference>
<dbReference type="Gene3D" id="3.30.300.30">
    <property type="match status" value="1"/>
</dbReference>
<dbReference type="SUPFAM" id="SSF56801">
    <property type="entry name" value="Acetyl-CoA synthetase-like"/>
    <property type="match status" value="1"/>
</dbReference>
<dbReference type="RefSeq" id="WP_255866375.1">
    <property type="nucleotide sequence ID" value="NZ_CP104263.1"/>
</dbReference>
<dbReference type="Proteomes" id="UP001206924">
    <property type="component" value="Unassembled WGS sequence"/>
</dbReference>
<dbReference type="CDD" id="cd05930">
    <property type="entry name" value="A_NRPS"/>
    <property type="match status" value="1"/>
</dbReference>
<evidence type="ECO:0000256" key="4">
    <source>
        <dbReference type="SAM" id="Phobius"/>
    </source>
</evidence>
<sequence>MNTPENPQDVAARPSTIQHSAAFGSKTAPPLPERAPSAASQNPVPAELAVLHGGRTPEQRTLVDIITETVSAYPGAPAIDDGTVSLSYAELELRVQALARRLWAGGIGAGDRVGIYVPSGSVDLYIAILGVLYSGAAYVPVDTDEPAGRAETVWAEGGVCAVIEAGLELNLLQGVPSGGHSPQPHPEDDAWIIFTSGSTGKPKGVAVTHRSAAALVDAESSLYCVNAPLSPGDRVLAGLSVSFDASCEEMWLAWAHGACLVPAPRSVVRSGADLGPWLVERRITAVSTVPTLAAHWSTETLDRVRLLIFGGEACPEELVRRLAAPGREVWNTYGPTETTVIACGALLDGQSTVRIGLPLNGWSLAVIGEEGNPVRWGEVGELVIGGVGVSRYLDPEKDAEKFTPLPALGWERAYYSGDHVRADQEGLVFLGRVDEQIKLGGRRIELGEIDDALSRLPGVAAASAAVHSTQSGNRVLAGYLVPAAGATLDLGAARAQLAQNLPASIVPSLGIVDELPMKASGKVDRKALPWPLPVRETPTDVRVELNADLRWLGQRWTDLLGPLPLTEESDFFALGGASLAAAQLVSALRERYPKVSVADIYEHPTLSTMSDHLTSLRDSTLDVRETPESPWWLGLVQAPLIVALYGITGLRYVTGIAIVCMVMFHVVGSPWTPDPPVVPTLAAWLALYSLPARMVAAVVSSRLLLLGIGPGIYRRGGSTHLRLWAAERIVTYCKLEPIMGSPLGIWYARRLGCNIGEGVHLDAMPPVTGFASIGDRSSIEYEVDLAGHWIEGGQLHIGRVQIGEDVRIGARSTLMGGAKVGRGAETEPGTLVSGEIPANELWAGSQMRKTGSAGAGWPTEAAPTSESRRVRLLYPASLAGIALLNLLSIAPGSALMLWLLNGVSSFTDALWILAAWAPVFVVISMLMFLALTAAVVRGTARLMPEGMHPADGMTGWASWLSNVMLSRSLITMYPIYASVLTPVWTRLLGAKVGRHVEISTMETVPHLTRLEDRTFLADHSMVSARRVRQGWLHLGQASVAEQSFVGNSAIVGPDTHVPDNSLIAVLSSVPKNMPAGTSWFGRPAVELPRPVQVGDTARTYDPPRRLLVARSAVEACRILPAVITAWLALLTVWALAGLYDAFGFLTAVLWSGPVLLLSGIAAALIAVMAKWLLVGRFEASEHPLWSSFVWRNELADVFSESLAVPGLVRMSLGTPMLNAWLRWMGARIGRSVWCETWWLPEFDLIQVGDGASINRGTVLQTHLFHDRIMRLDEVTLGDGSTLGPNSIVLPGSAIEEGGTVGGCSLVMRGESVPVNSAWCGNPLAHWGQSRPMERRARHRKSIEYKTVGAGL</sequence>
<dbReference type="InterPro" id="IPR020806">
    <property type="entry name" value="PKS_PP-bd"/>
</dbReference>
<dbReference type="InterPro" id="IPR009081">
    <property type="entry name" value="PP-bd_ACP"/>
</dbReference>
<comment type="caution">
    <text evidence="6">The sequence shown here is derived from an EMBL/GenBank/DDBJ whole genome shotgun (WGS) entry which is preliminary data.</text>
</comment>
<dbReference type="InterPro" id="IPR045851">
    <property type="entry name" value="AMP-bd_C_sf"/>
</dbReference>
<keyword evidence="4" id="KW-0472">Membrane</keyword>
<feature type="transmembrane region" description="Helical" evidence="4">
    <location>
        <begin position="652"/>
        <end position="671"/>
    </location>
</feature>
<dbReference type="InterPro" id="IPR000873">
    <property type="entry name" value="AMP-dep_synth/lig_dom"/>
</dbReference>
<dbReference type="InterPro" id="IPR010071">
    <property type="entry name" value="AA_adenyl_dom"/>
</dbReference>
<evidence type="ECO:0000259" key="5">
    <source>
        <dbReference type="PROSITE" id="PS50075"/>
    </source>
</evidence>
<dbReference type="SMART" id="SM00823">
    <property type="entry name" value="PKS_PP"/>
    <property type="match status" value="1"/>
</dbReference>
<keyword evidence="2" id="KW-0597">Phosphoprotein</keyword>
<keyword evidence="4" id="KW-1133">Transmembrane helix</keyword>
<feature type="transmembrane region" description="Helical" evidence="4">
    <location>
        <begin position="1115"/>
        <end position="1136"/>
    </location>
</feature>
<dbReference type="SUPFAM" id="SSF51161">
    <property type="entry name" value="Trimeric LpxA-like enzymes"/>
    <property type="match status" value="3"/>
</dbReference>
<dbReference type="NCBIfam" id="TIGR01733">
    <property type="entry name" value="AA-adenyl-dom"/>
    <property type="match status" value="1"/>
</dbReference>
<feature type="domain" description="Carrier" evidence="5">
    <location>
        <begin position="543"/>
        <end position="617"/>
    </location>
</feature>
<keyword evidence="4" id="KW-0812">Transmembrane</keyword>
<feature type="transmembrane region" description="Helical" evidence="4">
    <location>
        <begin position="629"/>
        <end position="647"/>
    </location>
</feature>
<dbReference type="InterPro" id="IPR020845">
    <property type="entry name" value="AMP-binding_CS"/>
</dbReference>
<feature type="region of interest" description="Disordered" evidence="3">
    <location>
        <begin position="1"/>
        <end position="42"/>
    </location>
</feature>
<dbReference type="Gene3D" id="3.40.50.12780">
    <property type="entry name" value="N-terminal domain of ligase-like"/>
    <property type="match status" value="1"/>
</dbReference>
<gene>
    <name evidence="6" type="ORF">NNX28_15365</name>
</gene>
<dbReference type="Gene3D" id="1.10.1200.10">
    <property type="entry name" value="ACP-like"/>
    <property type="match status" value="1"/>
</dbReference>
<evidence type="ECO:0000313" key="6">
    <source>
        <dbReference type="EMBL" id="MCQ1951297.1"/>
    </source>
</evidence>
<dbReference type="PROSITE" id="PS50075">
    <property type="entry name" value="CARRIER"/>
    <property type="match status" value="1"/>
</dbReference>
<dbReference type="Pfam" id="PF00550">
    <property type="entry name" value="PP-binding"/>
    <property type="match status" value="1"/>
</dbReference>
<accession>A0ABT1NVZ1</accession>
<reference evidence="6 7" key="1">
    <citation type="submission" date="2022-07" db="EMBL/GenBank/DDBJ databases">
        <title>Novel species in genus Arthrobacter.</title>
        <authorList>
            <person name="Liu Y."/>
        </authorList>
    </citation>
    <scope>NUCLEOTIDE SEQUENCE [LARGE SCALE GENOMIC DNA]</scope>
    <source>
        <strain evidence="7">zg-Y859</strain>
    </source>
</reference>
<dbReference type="PROSITE" id="PS00455">
    <property type="entry name" value="AMP_BINDING"/>
    <property type="match status" value="1"/>
</dbReference>
<dbReference type="NCBIfam" id="TIGR02353">
    <property type="entry name" value="NRPS_term_dom"/>
    <property type="match status" value="1"/>
</dbReference>
<dbReference type="InterPro" id="IPR011004">
    <property type="entry name" value="Trimer_LpxA-like_sf"/>
</dbReference>
<dbReference type="SUPFAM" id="SSF47336">
    <property type="entry name" value="ACP-like"/>
    <property type="match status" value="1"/>
</dbReference>
<dbReference type="InterPro" id="IPR012728">
    <property type="entry name" value="Pls/PosA_C"/>
</dbReference>
<evidence type="ECO:0000256" key="3">
    <source>
        <dbReference type="SAM" id="MobiDB-lite"/>
    </source>
</evidence>
<dbReference type="Gene3D" id="2.160.10.10">
    <property type="entry name" value="Hexapeptide repeat proteins"/>
    <property type="match status" value="3"/>
</dbReference>
<evidence type="ECO:0000256" key="1">
    <source>
        <dbReference type="ARBA" id="ARBA00022450"/>
    </source>
</evidence>
<dbReference type="PANTHER" id="PTHR45527:SF1">
    <property type="entry name" value="FATTY ACID SYNTHASE"/>
    <property type="match status" value="1"/>
</dbReference>
<keyword evidence="1" id="KW-0596">Phosphopantetheine</keyword>
<feature type="transmembrane region" description="Helical" evidence="4">
    <location>
        <begin position="910"/>
        <end position="936"/>
    </location>
</feature>
<protein>
    <submittedName>
        <fullName evidence="6">Amino acid adenylation domain-containing protein</fullName>
    </submittedName>
</protein>
<feature type="transmembrane region" description="Helical" evidence="4">
    <location>
        <begin position="1142"/>
        <end position="1167"/>
    </location>
</feature>
<dbReference type="EMBL" id="JANFLP010000016">
    <property type="protein sequence ID" value="MCQ1951297.1"/>
    <property type="molecule type" value="Genomic_DNA"/>
</dbReference>
<dbReference type="Pfam" id="PF00501">
    <property type="entry name" value="AMP-binding"/>
    <property type="match status" value="1"/>
</dbReference>
<keyword evidence="7" id="KW-1185">Reference proteome</keyword>